<dbReference type="eggNOG" id="COG1876">
    <property type="taxonomic scope" value="Bacteria"/>
</dbReference>
<sequence length="450" mass="51723">MDLIVTHKLIKEQEGYTVILYLDNQLTEFATEFNKKPENKKIDLNTSVRNYIKEKLPGLKINTVNIMIGSILIASIPLASLGKTDLNQHQNIKEKLQTNVIQSQINTNTPNIYTVKYGDTLYKIAKKFNTSIYDLKTINDLDSDIIYTGQHLTIPAQYDIYSVEPGDTLFEIAAVYNVSVEKLKSINKLNRNIIYVGQNLYVPKLLYYRYTVKTGDTLYIIAKQFDVTIEQIKTINKLSGNIIYKGQTLRIPDFDKDTIVINPVSRLALVNKNNRLTENYAPDNLVVPNIPFPYKEYYPKKLMREDAAYALEQLFNKAEEDGIDLYATSGYRSYSYQEYIFTSKVMERGINIANQTSAKPGESEHQTGLAMDVTSPSVNFRLTQSFGETKEGKWLKANAHKYGFIIRYPVNKEHITGYNYEPWHIRYVGKDVAKYIAENDITLEEYLGEF</sequence>
<dbReference type="Pfam" id="PF01476">
    <property type="entry name" value="LysM"/>
    <property type="match status" value="3"/>
</dbReference>
<keyword evidence="3" id="KW-1185">Reference proteome</keyword>
<dbReference type="InterPro" id="IPR018392">
    <property type="entry name" value="LysM"/>
</dbReference>
<dbReference type="Proteomes" id="UP000013378">
    <property type="component" value="Unassembled WGS sequence"/>
</dbReference>
<keyword evidence="2" id="KW-0378">Hydrolase</keyword>
<dbReference type="CDD" id="cd14852">
    <property type="entry name" value="LD-carboxypeptidase"/>
    <property type="match status" value="1"/>
</dbReference>
<dbReference type="InterPro" id="IPR009045">
    <property type="entry name" value="Zn_M74/Hedgehog-like"/>
</dbReference>
<dbReference type="SMART" id="SM00257">
    <property type="entry name" value="LysM"/>
    <property type="match status" value="3"/>
</dbReference>
<dbReference type="eggNOG" id="COG1388">
    <property type="taxonomic scope" value="Bacteria"/>
</dbReference>
<accession>R1CX80</accession>
<dbReference type="GO" id="GO:0009002">
    <property type="term" value="F:serine-type D-Ala-D-Ala carboxypeptidase activity"/>
    <property type="evidence" value="ECO:0007669"/>
    <property type="project" value="UniProtKB-EC"/>
</dbReference>
<feature type="domain" description="LysM" evidence="1">
    <location>
        <begin position="111"/>
        <end position="154"/>
    </location>
</feature>
<dbReference type="InterPro" id="IPR058193">
    <property type="entry name" value="VanY/YodJ_core_dom"/>
</dbReference>
<dbReference type="SUPFAM" id="SSF55166">
    <property type="entry name" value="Hedgehog/DD-peptidase"/>
    <property type="match status" value="1"/>
</dbReference>
<dbReference type="STRING" id="1304284.L21TH_0710"/>
<dbReference type="PATRIC" id="fig|1304284.3.peg.699"/>
<dbReference type="Gene3D" id="3.30.1380.10">
    <property type="match status" value="1"/>
</dbReference>
<dbReference type="GO" id="GO:0006508">
    <property type="term" value="P:proteolysis"/>
    <property type="evidence" value="ECO:0007669"/>
    <property type="project" value="InterPro"/>
</dbReference>
<dbReference type="Gene3D" id="3.10.350.10">
    <property type="entry name" value="LysM domain"/>
    <property type="match status" value="3"/>
</dbReference>
<evidence type="ECO:0000313" key="2">
    <source>
        <dbReference type="EMBL" id="EOD01234.1"/>
    </source>
</evidence>
<dbReference type="SUPFAM" id="SSF54106">
    <property type="entry name" value="LysM domain"/>
    <property type="match status" value="3"/>
</dbReference>
<keyword evidence="2" id="KW-0121">Carboxypeptidase</keyword>
<protein>
    <submittedName>
        <fullName evidence="2">D-alanyl-D-alanine carboxypeptidase</fullName>
        <ecNumber evidence="2">3.4.16.4</ecNumber>
    </submittedName>
</protein>
<dbReference type="PROSITE" id="PS51782">
    <property type="entry name" value="LYSM"/>
    <property type="match status" value="3"/>
</dbReference>
<name>R1CX80_9FIRM</name>
<dbReference type="InterPro" id="IPR036779">
    <property type="entry name" value="LysM_dom_sf"/>
</dbReference>
<organism evidence="2 3">
    <name type="scientific">Caldisalinibacter kiritimatiensis</name>
    <dbReference type="NCBI Taxonomy" id="1304284"/>
    <lineage>
        <taxon>Bacteria</taxon>
        <taxon>Bacillati</taxon>
        <taxon>Bacillota</taxon>
        <taxon>Tissierellia</taxon>
        <taxon>Tissierellales</taxon>
        <taxon>Thermohalobacteraceae</taxon>
        <taxon>Caldisalinibacter</taxon>
    </lineage>
</organism>
<dbReference type="CDD" id="cd00118">
    <property type="entry name" value="LysM"/>
    <property type="match status" value="3"/>
</dbReference>
<reference evidence="2 3" key="1">
    <citation type="journal article" date="2015" name="Geomicrobiol. J.">
        <title>Caldisalinibacter kiritimatiensis gen. nov., sp. nov., a moderately thermohalophilic thiosulfate-reducing bacterium from a hypersaline microbial mat.</title>
        <authorList>
            <person name="Ben Hania W."/>
            <person name="Joseph M."/>
            <person name="Fiebig A."/>
            <person name="Bunk B."/>
            <person name="Klenk H.-P."/>
            <person name="Fardeau M.-L."/>
            <person name="Spring S."/>
        </authorList>
    </citation>
    <scope>NUCLEOTIDE SEQUENCE [LARGE SCALE GENOMIC DNA]</scope>
    <source>
        <strain evidence="2 3">L21-TH-D2</strain>
    </source>
</reference>
<dbReference type="InterPro" id="IPR052179">
    <property type="entry name" value="DD-CPase-like"/>
</dbReference>
<gene>
    <name evidence="2" type="ORF">L21TH_0710</name>
</gene>
<feature type="domain" description="LysM" evidence="1">
    <location>
        <begin position="159"/>
        <end position="202"/>
    </location>
</feature>
<dbReference type="AlphaFoldDB" id="R1CX80"/>
<comment type="caution">
    <text evidence="2">The sequence shown here is derived from an EMBL/GenBank/DDBJ whole genome shotgun (WGS) entry which is preliminary data.</text>
</comment>
<dbReference type="RefSeq" id="WP_006309053.1">
    <property type="nucleotide sequence ID" value="NZ_ARZA01000069.1"/>
</dbReference>
<dbReference type="InterPro" id="IPR003709">
    <property type="entry name" value="VanY-like_core_dom"/>
</dbReference>
<dbReference type="OrthoDB" id="9792074at2"/>
<feature type="domain" description="LysM" evidence="1">
    <location>
        <begin position="208"/>
        <end position="251"/>
    </location>
</feature>
<dbReference type="EC" id="3.4.16.4" evidence="2"/>
<dbReference type="PANTHER" id="PTHR34385:SF1">
    <property type="entry name" value="PEPTIDOGLYCAN L-ALANYL-D-GLUTAMATE ENDOPEPTIDASE CWLK"/>
    <property type="match status" value="1"/>
</dbReference>
<dbReference type="PANTHER" id="PTHR34385">
    <property type="entry name" value="D-ALANYL-D-ALANINE CARBOXYPEPTIDASE"/>
    <property type="match status" value="1"/>
</dbReference>
<evidence type="ECO:0000313" key="3">
    <source>
        <dbReference type="Proteomes" id="UP000013378"/>
    </source>
</evidence>
<dbReference type="Pfam" id="PF02557">
    <property type="entry name" value="VanY"/>
    <property type="match status" value="1"/>
</dbReference>
<evidence type="ECO:0000259" key="1">
    <source>
        <dbReference type="PROSITE" id="PS51782"/>
    </source>
</evidence>
<dbReference type="EMBL" id="ARZA01000069">
    <property type="protein sequence ID" value="EOD01234.1"/>
    <property type="molecule type" value="Genomic_DNA"/>
</dbReference>
<proteinExistence type="predicted"/>
<keyword evidence="2" id="KW-0645">Protease</keyword>